<reference evidence="1" key="1">
    <citation type="journal article" date="2014" name="Int. J. Syst. Evol. Microbiol.">
        <title>Complete genome sequence of Corynebacterium casei LMG S-19264T (=DSM 44701T), isolated from a smear-ripened cheese.</title>
        <authorList>
            <consortium name="US DOE Joint Genome Institute (JGI-PGF)"/>
            <person name="Walter F."/>
            <person name="Albersmeier A."/>
            <person name="Kalinowski J."/>
            <person name="Ruckert C."/>
        </authorList>
    </citation>
    <scope>NUCLEOTIDE SEQUENCE</scope>
    <source>
        <strain evidence="1">JCM 4403</strain>
    </source>
</reference>
<accession>A0A918BGW4</accession>
<evidence type="ECO:0000313" key="2">
    <source>
        <dbReference type="Proteomes" id="UP000656732"/>
    </source>
</evidence>
<protein>
    <submittedName>
        <fullName evidence="1">Uncharacterized protein</fullName>
    </submittedName>
</protein>
<sequence>MGQFGFSYGGRSGNDGNAAPATVDAPYEFTQFGNYAYTFDQHLSPVVPLLTASFPCA</sequence>
<dbReference type="EMBL" id="BMTU01000002">
    <property type="protein sequence ID" value="GGQ66584.1"/>
    <property type="molecule type" value="Genomic_DNA"/>
</dbReference>
<organism evidence="1 2">
    <name type="scientific">Streptomyces pilosus</name>
    <dbReference type="NCBI Taxonomy" id="28893"/>
    <lineage>
        <taxon>Bacteria</taxon>
        <taxon>Bacillati</taxon>
        <taxon>Actinomycetota</taxon>
        <taxon>Actinomycetes</taxon>
        <taxon>Kitasatosporales</taxon>
        <taxon>Streptomycetaceae</taxon>
        <taxon>Streptomyces</taxon>
    </lineage>
</organism>
<keyword evidence="2" id="KW-1185">Reference proteome</keyword>
<dbReference type="Proteomes" id="UP000656732">
    <property type="component" value="Unassembled WGS sequence"/>
</dbReference>
<proteinExistence type="predicted"/>
<gene>
    <name evidence="1" type="ORF">GCM10010280_10780</name>
</gene>
<comment type="caution">
    <text evidence="1">The sequence shown here is derived from an EMBL/GenBank/DDBJ whole genome shotgun (WGS) entry which is preliminary data.</text>
</comment>
<evidence type="ECO:0000313" key="1">
    <source>
        <dbReference type="EMBL" id="GGQ66584.1"/>
    </source>
</evidence>
<dbReference type="AlphaFoldDB" id="A0A918BGW4"/>
<name>A0A918BGW4_9ACTN</name>
<reference evidence="1" key="2">
    <citation type="submission" date="2020-09" db="EMBL/GenBank/DDBJ databases">
        <authorList>
            <person name="Sun Q."/>
            <person name="Ohkuma M."/>
        </authorList>
    </citation>
    <scope>NUCLEOTIDE SEQUENCE</scope>
    <source>
        <strain evidence="1">JCM 4403</strain>
    </source>
</reference>